<keyword evidence="2" id="KW-1185">Reference proteome</keyword>
<protein>
    <submittedName>
        <fullName evidence="1">Uncharacterized protein</fullName>
    </submittedName>
</protein>
<dbReference type="EMBL" id="BOPA01000034">
    <property type="protein sequence ID" value="GIJ17956.1"/>
    <property type="molecule type" value="Genomic_DNA"/>
</dbReference>
<evidence type="ECO:0000313" key="1">
    <source>
        <dbReference type="EMBL" id="GIJ17956.1"/>
    </source>
</evidence>
<dbReference type="Proteomes" id="UP000647860">
    <property type="component" value="Unassembled WGS sequence"/>
</dbReference>
<organism evidence="1 2">
    <name type="scientific">Micromonospora gifhornensis</name>
    <dbReference type="NCBI Taxonomy" id="84594"/>
    <lineage>
        <taxon>Bacteria</taxon>
        <taxon>Bacillati</taxon>
        <taxon>Actinomycetota</taxon>
        <taxon>Actinomycetes</taxon>
        <taxon>Micromonosporales</taxon>
        <taxon>Micromonosporaceae</taxon>
        <taxon>Micromonospora</taxon>
    </lineage>
</organism>
<gene>
    <name evidence="1" type="ORF">Vgi01_46400</name>
</gene>
<sequence>MTAEDPNPVAGLVQQWDDQTAEGAGAAGDENRWMHDVLPAPGPGSALAVDYRSLLHRLDPAPPVDVTAG</sequence>
<name>A0ABQ4IJ66_9ACTN</name>
<evidence type="ECO:0000313" key="2">
    <source>
        <dbReference type="Proteomes" id="UP000647860"/>
    </source>
</evidence>
<accession>A0ABQ4IJ66</accession>
<proteinExistence type="predicted"/>
<comment type="caution">
    <text evidence="1">The sequence shown here is derived from an EMBL/GenBank/DDBJ whole genome shotgun (WGS) entry which is preliminary data.</text>
</comment>
<reference evidence="1 2" key="1">
    <citation type="submission" date="2021-01" db="EMBL/GenBank/DDBJ databases">
        <title>Whole genome shotgun sequence of Verrucosispora gifhornensis NBRC 16317.</title>
        <authorList>
            <person name="Komaki H."/>
            <person name="Tamura T."/>
        </authorList>
    </citation>
    <scope>NUCLEOTIDE SEQUENCE [LARGE SCALE GENOMIC DNA]</scope>
    <source>
        <strain evidence="1 2">NBRC 16317</strain>
    </source>
</reference>